<sequence length="323" mass="36608">MKSMKHLANEELRSLYMPFKVLPYIASKNWGIKLMNFMARFSNGKLIDDMYNEQRYIPSKSGGPDIRVRIFKPLNVEGKLPCLEYIHGGGYILGSPEMGPNLNIIKQFIEKRPCVVIAPAYRKSLDAPYPAAFNDCYETLLWAKEHADELGIYQDKFMVAGHSGGGGLTAAVTLKARDTKDIDIAFQMPFYPMIDDSQSTCSAQEMISVPVWNTASNKKGWDAYLADIKKQGLDTPKYAAAFRNKDYKDFPPTITFVGDLEPFKDETIAYVEALEKEGIDVTFKLYEGCYHGFDAYVPKAKISQDAVKFTYDSYAEYYDKYVT</sequence>
<dbReference type="PANTHER" id="PTHR48081:SF8">
    <property type="entry name" value="ALPHA_BETA HYDROLASE FOLD-3 DOMAIN-CONTAINING PROTEIN-RELATED"/>
    <property type="match status" value="1"/>
</dbReference>
<dbReference type="InterPro" id="IPR050300">
    <property type="entry name" value="GDXG_lipolytic_enzyme"/>
</dbReference>
<dbReference type="KEGG" id="pmes:FX988_00713"/>
<dbReference type="InterPro" id="IPR029058">
    <property type="entry name" value="AB_hydrolase_fold"/>
</dbReference>
<organism evidence="3 4">
    <name type="scientific">Paraglaciecola mesophila</name>
    <dbReference type="NCBI Taxonomy" id="197222"/>
    <lineage>
        <taxon>Bacteria</taxon>
        <taxon>Pseudomonadati</taxon>
        <taxon>Pseudomonadota</taxon>
        <taxon>Gammaproteobacteria</taxon>
        <taxon>Alteromonadales</taxon>
        <taxon>Alteromonadaceae</taxon>
        <taxon>Paraglaciecola</taxon>
    </lineage>
</organism>
<evidence type="ECO:0000313" key="4">
    <source>
        <dbReference type="Proteomes" id="UP000464524"/>
    </source>
</evidence>
<dbReference type="InterPro" id="IPR013094">
    <property type="entry name" value="AB_hydrolase_3"/>
</dbReference>
<dbReference type="Gene3D" id="3.40.50.1820">
    <property type="entry name" value="alpha/beta hydrolase"/>
    <property type="match status" value="1"/>
</dbReference>
<dbReference type="SUPFAM" id="SSF53474">
    <property type="entry name" value="alpha/beta-Hydrolases"/>
    <property type="match status" value="1"/>
</dbReference>
<evidence type="ECO:0000313" key="3">
    <source>
        <dbReference type="EMBL" id="QHJ10499.1"/>
    </source>
</evidence>
<keyword evidence="1 3" id="KW-0378">Hydrolase</keyword>
<gene>
    <name evidence="3" type="ORF">FX988_00713</name>
</gene>
<feature type="domain" description="Alpha/beta hydrolase fold-3" evidence="2">
    <location>
        <begin position="85"/>
        <end position="293"/>
    </location>
</feature>
<dbReference type="RefSeq" id="WP_201751629.1">
    <property type="nucleotide sequence ID" value="NZ_CP047656.1"/>
</dbReference>
<dbReference type="AlphaFoldDB" id="A0A857JEP7"/>
<dbReference type="PANTHER" id="PTHR48081">
    <property type="entry name" value="AB HYDROLASE SUPERFAMILY PROTEIN C4A8.06C"/>
    <property type="match status" value="1"/>
</dbReference>
<evidence type="ECO:0000259" key="2">
    <source>
        <dbReference type="Pfam" id="PF07859"/>
    </source>
</evidence>
<accession>A0A857JEP7</accession>
<dbReference type="GO" id="GO:0106435">
    <property type="term" value="F:carboxylesterase activity"/>
    <property type="evidence" value="ECO:0007669"/>
    <property type="project" value="UniProtKB-EC"/>
</dbReference>
<proteinExistence type="predicted"/>
<keyword evidence="4" id="KW-1185">Reference proteome</keyword>
<dbReference type="Proteomes" id="UP000464524">
    <property type="component" value="Chromosome"/>
</dbReference>
<protein>
    <submittedName>
        <fullName evidence="3">Carboxylesterase NlhH</fullName>
        <ecNumber evidence="3">3.1.1.1</ecNumber>
    </submittedName>
</protein>
<dbReference type="EMBL" id="CP047656">
    <property type="protein sequence ID" value="QHJ10499.1"/>
    <property type="molecule type" value="Genomic_DNA"/>
</dbReference>
<dbReference type="EC" id="3.1.1.1" evidence="3"/>
<reference evidence="3 4" key="1">
    <citation type="submission" date="2019-12" db="EMBL/GenBank/DDBJ databases">
        <title>Genome sequencing and assembly of endphytes of Porphyra tenera.</title>
        <authorList>
            <person name="Park J.M."/>
            <person name="Shin R."/>
            <person name="Jo S.H."/>
        </authorList>
    </citation>
    <scope>NUCLEOTIDE SEQUENCE [LARGE SCALE GENOMIC DNA]</scope>
    <source>
        <strain evidence="3 4">GPM4</strain>
    </source>
</reference>
<dbReference type="Pfam" id="PF07859">
    <property type="entry name" value="Abhydrolase_3"/>
    <property type="match status" value="1"/>
</dbReference>
<evidence type="ECO:0000256" key="1">
    <source>
        <dbReference type="ARBA" id="ARBA00022801"/>
    </source>
</evidence>
<name>A0A857JEP7_9ALTE</name>